<keyword evidence="4" id="KW-1185">Reference proteome</keyword>
<keyword evidence="1" id="KW-1133">Transmembrane helix</keyword>
<name>A0A5N0VKZ9_9PSEU</name>
<evidence type="ECO:0000313" key="4">
    <source>
        <dbReference type="Proteomes" id="UP000319769"/>
    </source>
</evidence>
<evidence type="ECO:0000256" key="1">
    <source>
        <dbReference type="SAM" id="Phobius"/>
    </source>
</evidence>
<feature type="transmembrane region" description="Helical" evidence="1">
    <location>
        <begin position="321"/>
        <end position="339"/>
    </location>
</feature>
<sequence>MVKSSWWPPVVAAVLSTLTFLLAKTSLTDDAFITLDYAKNLAVHGEWALIHGHPANTATSPLHVALLGFVTLLTRVSGAAHPVFALGLVNAGVSAVFGWAWARMRLPIFATLLGIVLVLLNPLLLSALGLEVLLIATALILLVSFADRPVWFGIIAGLAVLTRLDLAVFVVLIGAVAPALRRKPLPVLGLFLLVALPWLVFSWWYFGSAVPDTLVIKQLQQTFGGHGFFRTGLDMALHGDEISVLSFAPALFGVLALLGWLATRRRESLPFFALGLGGIAYYGVYSLLNVPPYHWYYVPPILALGMAGAGIAAYWRVPVRAVATAVMVLLVLGYAPAFARSVPWASPPFFGNWASAVDYAKVGRELGKRVGTEAVGAPGEIGTLAYFCDCAIVDGFSDPGLLGPQIRERIDRAGPITGWLLRLNYSRFDWDRRPIPLTYQMAYAPGPGPWQVYSAAKGVGHFTLMPIR</sequence>
<feature type="chain" id="PRO_5039253380" description="DUF2029 domain-containing protein" evidence="2">
    <location>
        <begin position="24"/>
        <end position="468"/>
    </location>
</feature>
<feature type="transmembrane region" description="Helical" evidence="1">
    <location>
        <begin position="242"/>
        <end position="262"/>
    </location>
</feature>
<evidence type="ECO:0000256" key="2">
    <source>
        <dbReference type="SAM" id="SignalP"/>
    </source>
</evidence>
<proteinExistence type="predicted"/>
<keyword evidence="2" id="KW-0732">Signal</keyword>
<feature type="transmembrane region" description="Helical" evidence="1">
    <location>
        <begin position="269"/>
        <end position="288"/>
    </location>
</feature>
<feature type="transmembrane region" description="Helical" evidence="1">
    <location>
        <begin position="151"/>
        <end position="173"/>
    </location>
</feature>
<dbReference type="OrthoDB" id="141050at2"/>
<accession>A0A5N0VKZ9</accession>
<feature type="transmembrane region" description="Helical" evidence="1">
    <location>
        <begin position="112"/>
        <end position="145"/>
    </location>
</feature>
<reference evidence="3" key="1">
    <citation type="submission" date="2019-09" db="EMBL/GenBank/DDBJ databases">
        <authorList>
            <person name="Teo W.F.A."/>
            <person name="Duangmal K."/>
        </authorList>
    </citation>
    <scope>NUCLEOTIDE SEQUENCE [LARGE SCALE GENOMIC DNA]</scope>
    <source>
        <strain evidence="3">K81G1</strain>
    </source>
</reference>
<evidence type="ECO:0008006" key="5">
    <source>
        <dbReference type="Google" id="ProtNLM"/>
    </source>
</evidence>
<evidence type="ECO:0000313" key="3">
    <source>
        <dbReference type="EMBL" id="KAA9166856.1"/>
    </source>
</evidence>
<feature type="transmembrane region" description="Helical" evidence="1">
    <location>
        <begin position="79"/>
        <end position="100"/>
    </location>
</feature>
<feature type="transmembrane region" description="Helical" evidence="1">
    <location>
        <begin position="294"/>
        <end position="314"/>
    </location>
</feature>
<feature type="signal peptide" evidence="2">
    <location>
        <begin position="1"/>
        <end position="23"/>
    </location>
</feature>
<organism evidence="3 4">
    <name type="scientific">Amycolatopsis acidicola</name>
    <dbReference type="NCBI Taxonomy" id="2596893"/>
    <lineage>
        <taxon>Bacteria</taxon>
        <taxon>Bacillati</taxon>
        <taxon>Actinomycetota</taxon>
        <taxon>Actinomycetes</taxon>
        <taxon>Pseudonocardiales</taxon>
        <taxon>Pseudonocardiaceae</taxon>
        <taxon>Amycolatopsis</taxon>
    </lineage>
</organism>
<dbReference type="EMBL" id="VMNW02000001">
    <property type="protein sequence ID" value="KAA9166856.1"/>
    <property type="molecule type" value="Genomic_DNA"/>
</dbReference>
<dbReference type="AlphaFoldDB" id="A0A5N0VKZ9"/>
<gene>
    <name evidence="3" type="ORF">FPZ12_001290</name>
</gene>
<keyword evidence="1" id="KW-0812">Transmembrane</keyword>
<comment type="caution">
    <text evidence="3">The sequence shown here is derived from an EMBL/GenBank/DDBJ whole genome shotgun (WGS) entry which is preliminary data.</text>
</comment>
<feature type="transmembrane region" description="Helical" evidence="1">
    <location>
        <begin position="185"/>
        <end position="206"/>
    </location>
</feature>
<keyword evidence="1" id="KW-0472">Membrane</keyword>
<dbReference type="Proteomes" id="UP000319769">
    <property type="component" value="Unassembled WGS sequence"/>
</dbReference>
<protein>
    <recommendedName>
        <fullName evidence="5">DUF2029 domain-containing protein</fullName>
    </recommendedName>
</protein>